<name>A0A9P4WFB2_9PLEO</name>
<dbReference type="GO" id="GO:0016020">
    <property type="term" value="C:membrane"/>
    <property type="evidence" value="ECO:0007669"/>
    <property type="project" value="UniProtKB-SubCell"/>
</dbReference>
<reference evidence="7" key="1">
    <citation type="submission" date="2019-04" db="EMBL/GenBank/DDBJ databases">
        <title>Sequencing of skin fungus with MAO and IRED activity.</title>
        <authorList>
            <person name="Marsaioli A.J."/>
            <person name="Bonatto J.M.C."/>
            <person name="Reis Junior O."/>
        </authorList>
    </citation>
    <scope>NUCLEOTIDE SEQUENCE</scope>
    <source>
        <strain evidence="7">28M1</strain>
    </source>
</reference>
<keyword evidence="4 6" id="KW-1133">Transmembrane helix</keyword>
<evidence type="ECO:0000313" key="8">
    <source>
        <dbReference type="Proteomes" id="UP000758155"/>
    </source>
</evidence>
<keyword evidence="3 6" id="KW-0812">Transmembrane</keyword>
<keyword evidence="2" id="KW-0813">Transport</keyword>
<feature type="transmembrane region" description="Helical" evidence="6">
    <location>
        <begin position="201"/>
        <end position="220"/>
    </location>
</feature>
<feature type="transmembrane region" description="Helical" evidence="6">
    <location>
        <begin position="330"/>
        <end position="353"/>
    </location>
</feature>
<evidence type="ECO:0000313" key="7">
    <source>
        <dbReference type="EMBL" id="KAF3027930.1"/>
    </source>
</evidence>
<evidence type="ECO:0000256" key="6">
    <source>
        <dbReference type="SAM" id="Phobius"/>
    </source>
</evidence>
<dbReference type="Pfam" id="PF13520">
    <property type="entry name" value="AA_permease_2"/>
    <property type="match status" value="1"/>
</dbReference>
<gene>
    <name evidence="7" type="ORF">E8E12_000357</name>
</gene>
<feature type="transmembrane region" description="Helical" evidence="6">
    <location>
        <begin position="240"/>
        <end position="258"/>
    </location>
</feature>
<comment type="caution">
    <text evidence="7">The sequence shown here is derived from an EMBL/GenBank/DDBJ whole genome shotgun (WGS) entry which is preliminary data.</text>
</comment>
<evidence type="ECO:0000256" key="5">
    <source>
        <dbReference type="ARBA" id="ARBA00023136"/>
    </source>
</evidence>
<dbReference type="AlphaFoldDB" id="A0A9P4WFB2"/>
<dbReference type="GO" id="GO:0022857">
    <property type="term" value="F:transmembrane transporter activity"/>
    <property type="evidence" value="ECO:0007669"/>
    <property type="project" value="InterPro"/>
</dbReference>
<feature type="transmembrane region" description="Helical" evidence="6">
    <location>
        <begin position="44"/>
        <end position="61"/>
    </location>
</feature>
<evidence type="ECO:0008006" key="9">
    <source>
        <dbReference type="Google" id="ProtNLM"/>
    </source>
</evidence>
<feature type="transmembrane region" description="Helical" evidence="6">
    <location>
        <begin position="126"/>
        <end position="150"/>
    </location>
</feature>
<dbReference type="PIRSF" id="PIRSF006060">
    <property type="entry name" value="AA_transporter"/>
    <property type="match status" value="1"/>
</dbReference>
<evidence type="ECO:0000256" key="3">
    <source>
        <dbReference type="ARBA" id="ARBA00022692"/>
    </source>
</evidence>
<dbReference type="EMBL" id="SWKV01000344">
    <property type="protein sequence ID" value="KAF3027930.1"/>
    <property type="molecule type" value="Genomic_DNA"/>
</dbReference>
<feature type="transmembrane region" description="Helical" evidence="6">
    <location>
        <begin position="382"/>
        <end position="400"/>
    </location>
</feature>
<organism evidence="7 8">
    <name type="scientific">Didymella heteroderae</name>
    <dbReference type="NCBI Taxonomy" id="1769908"/>
    <lineage>
        <taxon>Eukaryota</taxon>
        <taxon>Fungi</taxon>
        <taxon>Dikarya</taxon>
        <taxon>Ascomycota</taxon>
        <taxon>Pezizomycotina</taxon>
        <taxon>Dothideomycetes</taxon>
        <taxon>Pleosporomycetidae</taxon>
        <taxon>Pleosporales</taxon>
        <taxon>Pleosporineae</taxon>
        <taxon>Didymellaceae</taxon>
        <taxon>Didymella</taxon>
    </lineage>
</organism>
<dbReference type="Proteomes" id="UP000758155">
    <property type="component" value="Unassembled WGS sequence"/>
</dbReference>
<feature type="transmembrane region" description="Helical" evidence="6">
    <location>
        <begin position="463"/>
        <end position="485"/>
    </location>
</feature>
<comment type="subcellular location">
    <subcellularLocation>
        <location evidence="1">Membrane</location>
        <topology evidence="1">Multi-pass membrane protein</topology>
    </subcellularLocation>
</comment>
<keyword evidence="5 6" id="KW-0472">Membrane</keyword>
<feature type="transmembrane region" description="Helical" evidence="6">
    <location>
        <begin position="497"/>
        <end position="516"/>
    </location>
</feature>
<feature type="transmembrane region" description="Helical" evidence="6">
    <location>
        <begin position="170"/>
        <end position="189"/>
    </location>
</feature>
<evidence type="ECO:0000256" key="2">
    <source>
        <dbReference type="ARBA" id="ARBA00022448"/>
    </source>
</evidence>
<dbReference type="OrthoDB" id="3257095at2759"/>
<accession>A0A9P4WFB2</accession>
<evidence type="ECO:0000256" key="1">
    <source>
        <dbReference type="ARBA" id="ARBA00004141"/>
    </source>
</evidence>
<dbReference type="InterPro" id="IPR002293">
    <property type="entry name" value="AA/rel_permease1"/>
</dbReference>
<feature type="transmembrane region" description="Helical" evidence="6">
    <location>
        <begin position="406"/>
        <end position="432"/>
    </location>
</feature>
<feature type="transmembrane region" description="Helical" evidence="6">
    <location>
        <begin position="278"/>
        <end position="299"/>
    </location>
</feature>
<sequence length="531" mass="57917">MMELDSRSKVEAVNSAVEEAGSEEYSRDERDLMRLGKKPMLKRNFGFMQILGFSCTVLVTWEGILQVTTPSLLNGGPAGVFWGYILIWIGSISIYTVLSELSSMAPTAGGQYHWVAMLAPKSYSKFLSFITGWVTLIGWQATTASSAYLAGTILQSTILMLDTNYIPKPYQAMLLGWAVLAFAFVINTVGSKTLAHFEGLILILHVLGFFAIMIPLVYLSDHNDTSIFTTFVNSGGWSTQGLSFMVGLPSSVFALVGVDSCVHMAEEVKNATKVVPRAIQISVLLNGTLGLAMLIAYLFCLGDLDEVVEQSATLGYAYLYVFLKGTGSPAGAATMAMIMWVLGVCCLVGLMAATSRQLWSFARDKAVPYSVQVTKLHPRTRIPVNTIAITAAISVLLSFINLGSSVAFANIVNLSIGGLYASYFIVCSLLLWRRLQGINSYDSRAAMIGPESLQWGPWKVPGVFGVANNLFACVYLLVLWFFSFWPSSVEVNAQSMNFSSVTFGGTVLFAVVWYFVRGRKSYNGPVVEVKL</sequence>
<keyword evidence="8" id="KW-1185">Reference proteome</keyword>
<protein>
    <recommendedName>
        <fullName evidence="9">Amino acid transporter</fullName>
    </recommendedName>
</protein>
<evidence type="ECO:0000256" key="4">
    <source>
        <dbReference type="ARBA" id="ARBA00022989"/>
    </source>
</evidence>
<dbReference type="Gene3D" id="1.20.1740.10">
    <property type="entry name" value="Amino acid/polyamine transporter I"/>
    <property type="match status" value="1"/>
</dbReference>
<dbReference type="PANTHER" id="PTHR45649:SF1">
    <property type="entry name" value="TRANSPORTER, PUTATIVE (EUROFUNG)-RELATED"/>
    <property type="match status" value="1"/>
</dbReference>
<feature type="transmembrane region" description="Helical" evidence="6">
    <location>
        <begin position="81"/>
        <end position="98"/>
    </location>
</feature>
<dbReference type="PANTHER" id="PTHR45649">
    <property type="entry name" value="AMINO-ACID PERMEASE BAT1"/>
    <property type="match status" value="1"/>
</dbReference>
<proteinExistence type="predicted"/>